<dbReference type="PANTHER" id="PTHR28054">
    <property type="entry name" value="RNA POLYMERASE I-SPECIFIC TRANSCRIPTION INITIATION FACTOR RRN10"/>
    <property type="match status" value="1"/>
</dbReference>
<keyword evidence="3" id="KW-1185">Reference proteome</keyword>
<feature type="compositionally biased region" description="Basic and acidic residues" evidence="1">
    <location>
        <begin position="395"/>
        <end position="407"/>
    </location>
</feature>
<dbReference type="InterPro" id="IPR022793">
    <property type="entry name" value="Rrn10"/>
</dbReference>
<gene>
    <name evidence="2" type="ORF">MKZ38_001430</name>
</gene>
<dbReference type="EMBL" id="JAKWBI020000139">
    <property type="protein sequence ID" value="KAJ2901758.1"/>
    <property type="molecule type" value="Genomic_DNA"/>
</dbReference>
<feature type="region of interest" description="Disordered" evidence="1">
    <location>
        <begin position="40"/>
        <end position="68"/>
    </location>
</feature>
<feature type="compositionally biased region" description="Acidic residues" evidence="1">
    <location>
        <begin position="688"/>
        <end position="709"/>
    </location>
</feature>
<sequence length="731" mass="78012">MTSLAALEATDDPPRISSGIPAAAGASEYQITVETELQVIGPTQPTLQTASSSRPQRTGKAVAQTEDGYLSTSLPVRMAASLSGPHTHGPLSRRQLQAIATAPPPPPSTPAPPPSSSAQSQSPPPRSSRPSTPSPPAAKRLKLARSVSLGSRCTSASSPPPDRHSQGKNRGTLGSKRYTLYDAIASRVHTQAPPPRSERSTLYSTRTTILSADQVLFRRKNAPARFAERDVYWQNIHSDLPPSLLPQSDLLKCLHAFVSDFGLGQVLLREKRLRGGKPPELDNADGAARGRRAFTFWDQLNEVLFGVVPPVSPPPRADPEYLRWHAERKGKAERRRRYRMRKEELEELMQEVEELGPMPEGPGEEERGAWEEERERLLARRGLGREDLQDVAGDVDGKGGRAREVPGRAKKARVGSEDEEGSEGKALGGRSRGGGQRRRRQGKESRKKGVGSSITRLNTLMNRGNEPAAAGRGVASCASGASKKRAPSPRPGRARSTSTGAKARRARHLVSSAVQAEKSFDGTALLALGILAEELCREALGAGGWRVLTEGLVPGRDGDGAHGGGGGEEGRAGRDDGAGGGGDGYEGQENLDSNNNNNNNNTNNKGGEIVGKGQKKLLGDRYVAYGHSYELGGGGEEDDVGNFWRKKGPKAGFRDRDVLLILPPLTEGVQEQGGVRVDRKLVAKGHDEDDDGDDDGMEELEGAEDEDAWDGLAGGRGAWGSTGAGDGWESA</sequence>
<feature type="compositionally biased region" description="Polar residues" evidence="1">
    <location>
        <begin position="40"/>
        <end position="56"/>
    </location>
</feature>
<feature type="region of interest" description="Disordered" evidence="1">
    <location>
        <begin position="1"/>
        <end position="21"/>
    </location>
</feature>
<reference evidence="2" key="1">
    <citation type="submission" date="2022-07" db="EMBL/GenBank/DDBJ databases">
        <title>Draft genome sequence of Zalerion maritima ATCC 34329, a (micro)plastics degrading marine fungus.</title>
        <authorList>
            <person name="Paco A."/>
            <person name="Goncalves M.F.M."/>
            <person name="Rocha-Santos T.A.P."/>
            <person name="Alves A."/>
        </authorList>
    </citation>
    <scope>NUCLEOTIDE SEQUENCE</scope>
    <source>
        <strain evidence="2">ATCC 34329</strain>
    </source>
</reference>
<comment type="caution">
    <text evidence="2">The sequence shown here is derived from an EMBL/GenBank/DDBJ whole genome shotgun (WGS) entry which is preliminary data.</text>
</comment>
<feature type="region of interest" description="Disordered" evidence="1">
    <location>
        <begin position="680"/>
        <end position="731"/>
    </location>
</feature>
<protein>
    <submittedName>
        <fullName evidence="2">Uncharacterized protein</fullName>
    </submittedName>
</protein>
<feature type="region of interest" description="Disordered" evidence="1">
    <location>
        <begin position="99"/>
        <end position="175"/>
    </location>
</feature>
<evidence type="ECO:0000313" key="2">
    <source>
        <dbReference type="EMBL" id="KAJ2901758.1"/>
    </source>
</evidence>
<feature type="compositionally biased region" description="Low complexity" evidence="1">
    <location>
        <begin position="594"/>
        <end position="604"/>
    </location>
</feature>
<dbReference type="Proteomes" id="UP001201980">
    <property type="component" value="Unassembled WGS sequence"/>
</dbReference>
<evidence type="ECO:0000313" key="3">
    <source>
        <dbReference type="Proteomes" id="UP001201980"/>
    </source>
</evidence>
<feature type="compositionally biased region" description="Basic and acidic residues" evidence="1">
    <location>
        <begin position="568"/>
        <end position="577"/>
    </location>
</feature>
<proteinExistence type="predicted"/>
<feature type="compositionally biased region" description="Basic residues" evidence="1">
    <location>
        <begin position="435"/>
        <end position="449"/>
    </location>
</feature>
<feature type="compositionally biased region" description="Pro residues" evidence="1">
    <location>
        <begin position="102"/>
        <end position="115"/>
    </location>
</feature>
<dbReference type="GO" id="GO:0006360">
    <property type="term" value="P:transcription by RNA polymerase I"/>
    <property type="evidence" value="ECO:0007669"/>
    <property type="project" value="InterPro"/>
</dbReference>
<dbReference type="AlphaFoldDB" id="A0AAD5RQ74"/>
<dbReference type="PANTHER" id="PTHR28054:SF1">
    <property type="entry name" value="RNA POLYMERASE I-SPECIFIC TRANSCRIPTION INITIATION FACTOR RRN10"/>
    <property type="match status" value="1"/>
</dbReference>
<feature type="compositionally biased region" description="Pro residues" evidence="1">
    <location>
        <begin position="122"/>
        <end position="136"/>
    </location>
</feature>
<accession>A0AAD5RQ74</accession>
<feature type="region of interest" description="Disordered" evidence="1">
    <location>
        <begin position="353"/>
        <end position="374"/>
    </location>
</feature>
<feature type="compositionally biased region" description="Gly residues" evidence="1">
    <location>
        <begin position="712"/>
        <end position="731"/>
    </location>
</feature>
<feature type="compositionally biased region" description="Basic and acidic residues" evidence="1">
    <location>
        <begin position="364"/>
        <end position="374"/>
    </location>
</feature>
<organism evidence="2 3">
    <name type="scientific">Zalerion maritima</name>
    <dbReference type="NCBI Taxonomy" id="339359"/>
    <lineage>
        <taxon>Eukaryota</taxon>
        <taxon>Fungi</taxon>
        <taxon>Dikarya</taxon>
        <taxon>Ascomycota</taxon>
        <taxon>Pezizomycotina</taxon>
        <taxon>Sordariomycetes</taxon>
        <taxon>Lulworthiomycetidae</taxon>
        <taxon>Lulworthiales</taxon>
        <taxon>Lulworthiaceae</taxon>
        <taxon>Zalerion</taxon>
    </lineage>
</organism>
<feature type="region of interest" description="Disordered" evidence="1">
    <location>
        <begin position="554"/>
        <end position="611"/>
    </location>
</feature>
<feature type="region of interest" description="Disordered" evidence="1">
    <location>
        <begin position="389"/>
        <end position="509"/>
    </location>
</feature>
<name>A0AAD5RQ74_9PEZI</name>
<evidence type="ECO:0000256" key="1">
    <source>
        <dbReference type="SAM" id="MobiDB-lite"/>
    </source>
</evidence>
<feature type="compositionally biased region" description="Polar residues" evidence="1">
    <location>
        <begin position="148"/>
        <end position="157"/>
    </location>
</feature>
<feature type="compositionally biased region" description="Polar residues" evidence="1">
    <location>
        <begin position="452"/>
        <end position="462"/>
    </location>
</feature>